<reference evidence="4 5" key="1">
    <citation type="submission" date="2020-08" db="EMBL/GenBank/DDBJ databases">
        <title>The completed genome sequence of the pathogenic ascomycete fungus Penicillium digitatum.</title>
        <authorList>
            <person name="Wang M."/>
        </authorList>
    </citation>
    <scope>NUCLEOTIDE SEQUENCE [LARGE SCALE GENOMIC DNA]</scope>
    <source>
        <strain evidence="4 5">PdW03</strain>
    </source>
</reference>
<dbReference type="EMBL" id="CP060779">
    <property type="protein sequence ID" value="QQK48078.1"/>
    <property type="molecule type" value="Genomic_DNA"/>
</dbReference>
<dbReference type="Pfam" id="PF00075">
    <property type="entry name" value="RNase_H"/>
    <property type="match status" value="1"/>
</dbReference>
<organism evidence="4 5">
    <name type="scientific">Penicillium digitatum</name>
    <name type="common">Green mold</name>
    <dbReference type="NCBI Taxonomy" id="36651"/>
    <lineage>
        <taxon>Eukaryota</taxon>
        <taxon>Fungi</taxon>
        <taxon>Dikarya</taxon>
        <taxon>Ascomycota</taxon>
        <taxon>Pezizomycotina</taxon>
        <taxon>Eurotiomycetes</taxon>
        <taxon>Eurotiomycetidae</taxon>
        <taxon>Eurotiales</taxon>
        <taxon>Aspergillaceae</taxon>
        <taxon>Penicillium</taxon>
    </lineage>
</organism>
<feature type="region of interest" description="Disordered" evidence="2">
    <location>
        <begin position="1"/>
        <end position="20"/>
    </location>
</feature>
<dbReference type="GeneID" id="90952768"/>
<dbReference type="PROSITE" id="PS50879">
    <property type="entry name" value="RNASE_H_1"/>
    <property type="match status" value="1"/>
</dbReference>
<dbReference type="AlphaFoldDB" id="A0A7T6XVG3"/>
<comment type="similarity">
    <text evidence="1">Belongs to the RNase H family.</text>
</comment>
<evidence type="ECO:0000313" key="5">
    <source>
        <dbReference type="Proteomes" id="UP000595662"/>
    </source>
</evidence>
<feature type="region of interest" description="Disordered" evidence="2">
    <location>
        <begin position="392"/>
        <end position="436"/>
    </location>
</feature>
<feature type="domain" description="RNase H type-1" evidence="3">
    <location>
        <begin position="76"/>
        <end position="223"/>
    </location>
</feature>
<dbReference type="GO" id="GO:0004523">
    <property type="term" value="F:RNA-DNA hybrid ribonuclease activity"/>
    <property type="evidence" value="ECO:0007669"/>
    <property type="project" value="InterPro"/>
</dbReference>
<evidence type="ECO:0000256" key="1">
    <source>
        <dbReference type="ARBA" id="ARBA00005300"/>
    </source>
</evidence>
<dbReference type="GO" id="GO:0003676">
    <property type="term" value="F:nucleic acid binding"/>
    <property type="evidence" value="ECO:0007669"/>
    <property type="project" value="InterPro"/>
</dbReference>
<dbReference type="InterPro" id="IPR002156">
    <property type="entry name" value="RNaseH_domain"/>
</dbReference>
<protein>
    <submittedName>
        <fullName evidence="4">Reverse transcriptase, putative</fullName>
    </submittedName>
</protein>
<name>A0A7T6XVG3_PENDI</name>
<sequence length="463" mass="52074">MLRERSKTQRQRGGWTPMEAQSWKKGGCLTAIPDALPREWESRKAYIQAPWSKPPKVHIEEREQAKNTHDSIERQFRAPVRLYTDGSGYQGGIGAAVYPTYPSVQNESRLCNMGSDDDATVYAAELRAIEMALEVIQYQFTSNDDWRERLAERGAVIFTDNQAALKAIQNPKMPSGQVYLEGSLRLLDWCSKSKIQVELRWIPAHEGIPGNEHVDMLAKSAATTTDTSNYHNRSTRLAAAASKWIKHESMIAWEKSWSKGGRIARRTRRLVEAPNKTNLAYWKGLRKATTSVLIQLRTGIIGLAEYLSKIKRKDSPRCQCDLGNQSVKHVLLECPLLEELRSEMVEELFMEGVSTTLGEQAMLTEVKAAPIVAKFMIASGLLGQFQSVDSVAMGEEQGEEDSKPKPIQDTANVGETGNTSQWPGARSAEVTSHQRTWRTTYAADEDEEAWRQDPNLFVFDLPE</sequence>
<dbReference type="RefSeq" id="XP_065958081.1">
    <property type="nucleotide sequence ID" value="XM_066101141.1"/>
</dbReference>
<dbReference type="GO" id="GO:0003964">
    <property type="term" value="F:RNA-directed DNA polymerase activity"/>
    <property type="evidence" value="ECO:0007669"/>
    <property type="project" value="UniProtKB-KW"/>
</dbReference>
<dbReference type="GO" id="GO:0043137">
    <property type="term" value="P:DNA replication, removal of RNA primer"/>
    <property type="evidence" value="ECO:0007669"/>
    <property type="project" value="TreeGrafter"/>
</dbReference>
<dbReference type="InterPro" id="IPR050092">
    <property type="entry name" value="RNase_H"/>
</dbReference>
<proteinExistence type="inferred from homology"/>
<dbReference type="SUPFAM" id="SSF53098">
    <property type="entry name" value="Ribonuclease H-like"/>
    <property type="match status" value="1"/>
</dbReference>
<accession>A0A7T6XVG3</accession>
<evidence type="ECO:0000313" key="4">
    <source>
        <dbReference type="EMBL" id="QQK48078.1"/>
    </source>
</evidence>
<evidence type="ECO:0000259" key="3">
    <source>
        <dbReference type="PROSITE" id="PS50879"/>
    </source>
</evidence>
<dbReference type="PANTHER" id="PTHR10642">
    <property type="entry name" value="RIBONUCLEASE H1"/>
    <property type="match status" value="1"/>
</dbReference>
<dbReference type="Proteomes" id="UP000595662">
    <property type="component" value="Chromosome 6"/>
</dbReference>
<dbReference type="Gene3D" id="3.30.420.10">
    <property type="entry name" value="Ribonuclease H-like superfamily/Ribonuclease H"/>
    <property type="match status" value="1"/>
</dbReference>
<dbReference type="CDD" id="cd09276">
    <property type="entry name" value="Rnase_HI_RT_non_LTR"/>
    <property type="match status" value="1"/>
</dbReference>
<dbReference type="PANTHER" id="PTHR10642:SF25">
    <property type="entry name" value="RNASE H TYPE-1 DOMAIN-CONTAINING PROTEIN"/>
    <property type="match status" value="1"/>
</dbReference>
<feature type="compositionally biased region" description="Polar residues" evidence="2">
    <location>
        <begin position="409"/>
        <end position="422"/>
    </location>
</feature>
<keyword evidence="4" id="KW-0548">Nucleotidyltransferase</keyword>
<evidence type="ECO:0000256" key="2">
    <source>
        <dbReference type="SAM" id="MobiDB-lite"/>
    </source>
</evidence>
<keyword evidence="4" id="KW-0808">Transferase</keyword>
<gene>
    <name evidence="4" type="ORF">Pdw03_5713</name>
</gene>
<dbReference type="VEuPathDB" id="FungiDB:PDIP_08070"/>
<dbReference type="InterPro" id="IPR012337">
    <property type="entry name" value="RNaseH-like_sf"/>
</dbReference>
<keyword evidence="4" id="KW-0695">RNA-directed DNA polymerase</keyword>
<dbReference type="InterPro" id="IPR036397">
    <property type="entry name" value="RNaseH_sf"/>
</dbReference>